<feature type="transmembrane region" description="Helical" evidence="1">
    <location>
        <begin position="72"/>
        <end position="94"/>
    </location>
</feature>
<keyword evidence="1" id="KW-1133">Transmembrane helix</keyword>
<organism evidence="2 3">
    <name type="scientific">Lentzea xinjiangensis</name>
    <dbReference type="NCBI Taxonomy" id="402600"/>
    <lineage>
        <taxon>Bacteria</taxon>
        <taxon>Bacillati</taxon>
        <taxon>Actinomycetota</taxon>
        <taxon>Actinomycetes</taxon>
        <taxon>Pseudonocardiales</taxon>
        <taxon>Pseudonocardiaceae</taxon>
        <taxon>Lentzea</taxon>
    </lineage>
</organism>
<protein>
    <submittedName>
        <fullName evidence="2">Uncharacterized protein</fullName>
    </submittedName>
</protein>
<evidence type="ECO:0000313" key="2">
    <source>
        <dbReference type="EMBL" id="SES16845.1"/>
    </source>
</evidence>
<reference evidence="3" key="1">
    <citation type="submission" date="2016-10" db="EMBL/GenBank/DDBJ databases">
        <authorList>
            <person name="Varghese N."/>
            <person name="Submissions S."/>
        </authorList>
    </citation>
    <scope>NUCLEOTIDE SEQUENCE [LARGE SCALE GENOMIC DNA]</scope>
    <source>
        <strain evidence="3">CGMCC 4.3525</strain>
    </source>
</reference>
<evidence type="ECO:0000313" key="3">
    <source>
        <dbReference type="Proteomes" id="UP000199352"/>
    </source>
</evidence>
<sequence length="157" mass="17714">MPVGSTPSVHLIHVVEEEATWQGHSMSFTLQPIPVRRPARGRAEAALECARCGLPVWLRIRSARATVRRRRAWLSMALLSWVVAPSPLVAWELVPQLMFSLSNEQTLSVIGGSLLLFFFGLFALIRFMIEDGVRMSEGGRRWRAVRDGCHGLRRVPR</sequence>
<feature type="transmembrane region" description="Helical" evidence="1">
    <location>
        <begin position="106"/>
        <end position="125"/>
    </location>
</feature>
<gene>
    <name evidence="2" type="ORF">SAMN05216188_12449</name>
</gene>
<keyword evidence="1" id="KW-0812">Transmembrane</keyword>
<evidence type="ECO:0000256" key="1">
    <source>
        <dbReference type="SAM" id="Phobius"/>
    </source>
</evidence>
<keyword evidence="3" id="KW-1185">Reference proteome</keyword>
<dbReference type="RefSeq" id="WP_089959424.1">
    <property type="nucleotide sequence ID" value="NZ_FOFR01000024.1"/>
</dbReference>
<proteinExistence type="predicted"/>
<accession>A0A1H9V551</accession>
<name>A0A1H9V551_9PSEU</name>
<dbReference type="AlphaFoldDB" id="A0A1H9V551"/>
<dbReference type="Proteomes" id="UP000199352">
    <property type="component" value="Unassembled WGS sequence"/>
</dbReference>
<keyword evidence="1" id="KW-0472">Membrane</keyword>
<dbReference type="OrthoDB" id="3480225at2"/>
<dbReference type="EMBL" id="FOFR01000024">
    <property type="protein sequence ID" value="SES16845.1"/>
    <property type="molecule type" value="Genomic_DNA"/>
</dbReference>